<name>A0A674J8H9_9SAUR</name>
<dbReference type="GeneTree" id="ENSGT00940000161477"/>
<evidence type="ECO:0000256" key="1">
    <source>
        <dbReference type="ARBA" id="ARBA00038379"/>
    </source>
</evidence>
<evidence type="ECO:0000313" key="4">
    <source>
        <dbReference type="Ensembl" id="ENSTMTP00000017560.1"/>
    </source>
</evidence>
<reference evidence="4" key="1">
    <citation type="submission" date="2025-08" db="UniProtKB">
        <authorList>
            <consortium name="Ensembl"/>
        </authorList>
    </citation>
    <scope>IDENTIFICATION</scope>
</reference>
<organism evidence="4 5">
    <name type="scientific">Terrapene triunguis</name>
    <name type="common">Three-toed box turtle</name>
    <dbReference type="NCBI Taxonomy" id="2587831"/>
    <lineage>
        <taxon>Eukaryota</taxon>
        <taxon>Metazoa</taxon>
        <taxon>Chordata</taxon>
        <taxon>Craniata</taxon>
        <taxon>Vertebrata</taxon>
        <taxon>Euteleostomi</taxon>
        <taxon>Archelosauria</taxon>
        <taxon>Testudinata</taxon>
        <taxon>Testudines</taxon>
        <taxon>Cryptodira</taxon>
        <taxon>Durocryptodira</taxon>
        <taxon>Testudinoidea</taxon>
        <taxon>Emydidae</taxon>
        <taxon>Terrapene</taxon>
    </lineage>
</organism>
<feature type="compositionally biased region" description="Polar residues" evidence="2">
    <location>
        <begin position="371"/>
        <end position="380"/>
    </location>
</feature>
<evidence type="ECO:0000313" key="5">
    <source>
        <dbReference type="Proteomes" id="UP000472274"/>
    </source>
</evidence>
<comment type="similarity">
    <text evidence="1">Belongs to the GARIN family.</text>
</comment>
<evidence type="ECO:0000259" key="3">
    <source>
        <dbReference type="Pfam" id="PF12480"/>
    </source>
</evidence>
<sequence>AGMAPPGRERCRLPYQTRSPAAWERLLVGTFLADDPASGVHLGVEGGILCQLLRSPDYNLFPKSAVFESNFIQVTKQGNWVDILNAPTLVTLGVTSSEPCLPLPNVLLIARLMLCGTSPTWLGCLGVLPLLLPLRYVRLSVQDSARRLLRVQVVTGKVYYLRLHQAHPDAVFTLWSRLADILQWGLSITTKDPSIHVPHSLVLSVGSSSTSSSAQVHLAAWCQGWASYCQGHSPISQEQAWGKWRKTARSREGKGTPIKYPELPSQSPSLQPASEGAGRACRKQPRLRWVGGTKAGGYTYRMGDWLLGRKGRDGPTALPLPSAAQGGKQALAHTRTNVISLSRDSSPGILRLRANLLPGKRNRVPQVGQEVRSSPTSALSPRNGAGHAGTKLERRLTNRPSRGGRAGQALAQSVTATTALETERNPGSSLRLC</sequence>
<accession>A0A674J8H9</accession>
<proteinExistence type="inferred from homology"/>
<dbReference type="InterPro" id="IPR022168">
    <property type="entry name" value="GARIL-like_Rab2B-bd"/>
</dbReference>
<feature type="region of interest" description="Disordered" evidence="2">
    <location>
        <begin position="248"/>
        <end position="282"/>
    </location>
</feature>
<feature type="domain" description="Golgi associated RAB2 interactor protein-like Rab2B-binding" evidence="3">
    <location>
        <begin position="131"/>
        <end position="193"/>
    </location>
</feature>
<dbReference type="InParanoid" id="A0A674J8H9"/>
<keyword evidence="5" id="KW-1185">Reference proteome</keyword>
<dbReference type="AlphaFoldDB" id="A0A674J8H9"/>
<dbReference type="PANTHER" id="PTHR22574">
    <property type="match status" value="1"/>
</dbReference>
<feature type="region of interest" description="Disordered" evidence="2">
    <location>
        <begin position="361"/>
        <end position="414"/>
    </location>
</feature>
<feature type="compositionally biased region" description="Low complexity" evidence="2">
    <location>
        <begin position="261"/>
        <end position="275"/>
    </location>
</feature>
<dbReference type="GO" id="GO:0005634">
    <property type="term" value="C:nucleus"/>
    <property type="evidence" value="ECO:0007669"/>
    <property type="project" value="TreeGrafter"/>
</dbReference>
<protein>
    <submittedName>
        <fullName evidence="4">Golgi associated RAB2 interactor 1B</fullName>
    </submittedName>
</protein>
<dbReference type="Ensembl" id="ENSTMTT00000018182.1">
    <property type="protein sequence ID" value="ENSTMTP00000017560.1"/>
    <property type="gene ID" value="ENSTMTG00000012845.1"/>
</dbReference>
<dbReference type="Proteomes" id="UP000472274">
    <property type="component" value="Unplaced"/>
</dbReference>
<dbReference type="PANTHER" id="PTHR22574:SF10">
    <property type="entry name" value="GOLGI-ASSOCIATED RAB2 INTERACTOR PROTEIN 1A"/>
    <property type="match status" value="1"/>
</dbReference>
<gene>
    <name evidence="4" type="primary">GARIN1B</name>
</gene>
<reference evidence="4" key="2">
    <citation type="submission" date="2025-09" db="UniProtKB">
        <authorList>
            <consortium name="Ensembl"/>
        </authorList>
    </citation>
    <scope>IDENTIFICATION</scope>
</reference>
<dbReference type="Pfam" id="PF12480">
    <property type="entry name" value="GARIL_Rab2_bd"/>
    <property type="match status" value="1"/>
</dbReference>
<evidence type="ECO:0000256" key="2">
    <source>
        <dbReference type="SAM" id="MobiDB-lite"/>
    </source>
</evidence>